<dbReference type="InterPro" id="IPR050194">
    <property type="entry name" value="Glycosyltransferase_grp1"/>
</dbReference>
<accession>A0A6M1TGX4</accession>
<dbReference type="GO" id="GO:0016758">
    <property type="term" value="F:hexosyltransferase activity"/>
    <property type="evidence" value="ECO:0007669"/>
    <property type="project" value="TreeGrafter"/>
</dbReference>
<evidence type="ECO:0000313" key="3">
    <source>
        <dbReference type="Proteomes" id="UP000479132"/>
    </source>
</evidence>
<protein>
    <submittedName>
        <fullName evidence="2">DUF3492 domain-containing protein</fullName>
    </submittedName>
</protein>
<dbReference type="PANTHER" id="PTHR45947">
    <property type="entry name" value="SULFOQUINOVOSYL TRANSFERASE SQD2"/>
    <property type="match status" value="1"/>
</dbReference>
<feature type="domain" description="DUF3492" evidence="1">
    <location>
        <begin position="95"/>
        <end position="196"/>
    </location>
</feature>
<organism evidence="2 3">
    <name type="scientific">Fodinibius halophilus</name>
    <dbReference type="NCBI Taxonomy" id="1736908"/>
    <lineage>
        <taxon>Bacteria</taxon>
        <taxon>Pseudomonadati</taxon>
        <taxon>Balneolota</taxon>
        <taxon>Balneolia</taxon>
        <taxon>Balneolales</taxon>
        <taxon>Balneolaceae</taxon>
        <taxon>Fodinibius</taxon>
    </lineage>
</organism>
<evidence type="ECO:0000259" key="1">
    <source>
        <dbReference type="Pfam" id="PF11997"/>
    </source>
</evidence>
<dbReference type="PANTHER" id="PTHR45947:SF3">
    <property type="entry name" value="SULFOQUINOVOSYL TRANSFERASE SQD2"/>
    <property type="match status" value="1"/>
</dbReference>
<dbReference type="AlphaFoldDB" id="A0A6M1TGX4"/>
<dbReference type="InterPro" id="IPR022622">
    <property type="entry name" value="DUF3492"/>
</dbReference>
<dbReference type="SUPFAM" id="SSF53756">
    <property type="entry name" value="UDP-Glycosyltransferase/glycogen phosphorylase"/>
    <property type="match status" value="1"/>
</dbReference>
<comment type="caution">
    <text evidence="2">The sequence shown here is derived from an EMBL/GenBank/DDBJ whole genome shotgun (WGS) entry which is preliminary data.</text>
</comment>
<name>A0A6M1TGX4_9BACT</name>
<proteinExistence type="predicted"/>
<keyword evidence="3" id="KW-1185">Reference proteome</keyword>
<gene>
    <name evidence="2" type="ORF">G3569_06015</name>
</gene>
<sequence length="400" mass="46599">MSNTDILLVIEGTYPWYRGGVSEWVHQYIQNCPNQNFHILQVATDQYLNAQVSEALYQIPEHVHSFCRIPPPDLRKDWQVESYRWKNRLREKTSRLVNQCDFVHIANTGFAGWLGKEWAEDTNKPLLLTEHALYWKEVDMGAVALECGYKIPDNRGKKEQYVQMFKSMARDIYLAADITVSVSECNITEQQNMGADDVMYIPNGIPASWLKEHKSHQDPLTIGWVGRCAEMKNPMKFFELVDAARQMEIADIQFLMLCCDANEPELAGGVKKKSKQYSELELIWNQSTENYIDEMDALCITSHNESQPLVLFEALARRVLPIGWQAGDVTEKYALIINKGVDSNKLLRKTLELWYRPYKWERYIREKSLLLAEQHTWENIFKRYRGVFDLLLKESPLYNG</sequence>
<dbReference type="Pfam" id="PF11997">
    <property type="entry name" value="DUF3492"/>
    <property type="match status" value="2"/>
</dbReference>
<reference evidence="2 3" key="1">
    <citation type="submission" date="2020-02" db="EMBL/GenBank/DDBJ databases">
        <title>Aliifodinibius halophilus 2W32, complete genome.</title>
        <authorList>
            <person name="Li Y."/>
            <person name="Wu S."/>
        </authorList>
    </citation>
    <scope>NUCLEOTIDE SEQUENCE [LARGE SCALE GENOMIC DNA]</scope>
    <source>
        <strain evidence="2 3">2W32</strain>
    </source>
</reference>
<dbReference type="Proteomes" id="UP000479132">
    <property type="component" value="Unassembled WGS sequence"/>
</dbReference>
<evidence type="ECO:0000313" key="2">
    <source>
        <dbReference type="EMBL" id="NGP87900.1"/>
    </source>
</evidence>
<feature type="domain" description="DUF3492" evidence="1">
    <location>
        <begin position="4"/>
        <end position="68"/>
    </location>
</feature>
<dbReference type="Gene3D" id="3.40.50.2000">
    <property type="entry name" value="Glycogen Phosphorylase B"/>
    <property type="match status" value="2"/>
</dbReference>
<dbReference type="RefSeq" id="WP_165267094.1">
    <property type="nucleotide sequence ID" value="NZ_JAALLS010000006.1"/>
</dbReference>
<dbReference type="EMBL" id="JAALLS010000006">
    <property type="protein sequence ID" value="NGP87900.1"/>
    <property type="molecule type" value="Genomic_DNA"/>
</dbReference>